<evidence type="ECO:0000256" key="2">
    <source>
        <dbReference type="ARBA" id="ARBA00023239"/>
    </source>
</evidence>
<accession>A0AAV9I2K1</accession>
<reference evidence="6" key="1">
    <citation type="journal article" date="2023" name="Mol. Phylogenet. Evol.">
        <title>Genome-scale phylogeny and comparative genomics of the fungal order Sordariales.</title>
        <authorList>
            <person name="Hensen N."/>
            <person name="Bonometti L."/>
            <person name="Westerberg I."/>
            <person name="Brannstrom I.O."/>
            <person name="Guillou S."/>
            <person name="Cros-Aarteil S."/>
            <person name="Calhoun S."/>
            <person name="Haridas S."/>
            <person name="Kuo A."/>
            <person name="Mondo S."/>
            <person name="Pangilinan J."/>
            <person name="Riley R."/>
            <person name="LaButti K."/>
            <person name="Andreopoulos B."/>
            <person name="Lipzen A."/>
            <person name="Chen C."/>
            <person name="Yan M."/>
            <person name="Daum C."/>
            <person name="Ng V."/>
            <person name="Clum A."/>
            <person name="Steindorff A."/>
            <person name="Ohm R.A."/>
            <person name="Martin F."/>
            <person name="Silar P."/>
            <person name="Natvig D.O."/>
            <person name="Lalanne C."/>
            <person name="Gautier V."/>
            <person name="Ament-Velasquez S.L."/>
            <person name="Kruys A."/>
            <person name="Hutchinson M.I."/>
            <person name="Powell A.J."/>
            <person name="Barry K."/>
            <person name="Miller A.N."/>
            <person name="Grigoriev I.V."/>
            <person name="Debuchy R."/>
            <person name="Gladieux P."/>
            <person name="Hiltunen Thoren M."/>
            <person name="Johannesson H."/>
        </authorList>
    </citation>
    <scope>NUCLEOTIDE SEQUENCE</scope>
    <source>
        <strain evidence="6">PSN324</strain>
    </source>
</reference>
<keyword evidence="2" id="KW-0456">Lyase</keyword>
<feature type="binding site" evidence="4">
    <location>
        <begin position="98"/>
        <end position="103"/>
    </location>
    <ligand>
        <name>substrate</name>
    </ligand>
</feature>
<feature type="compositionally biased region" description="Pro residues" evidence="5">
    <location>
        <begin position="1"/>
        <end position="11"/>
    </location>
</feature>
<dbReference type="PANTHER" id="PTHR12935:SF0">
    <property type="entry name" value="GAMMA-GLUTAMYLCYCLOTRANSFERASE"/>
    <property type="match status" value="1"/>
</dbReference>
<reference evidence="6" key="2">
    <citation type="submission" date="2023-06" db="EMBL/GenBank/DDBJ databases">
        <authorList>
            <consortium name="Lawrence Berkeley National Laboratory"/>
            <person name="Mondo S.J."/>
            <person name="Hensen N."/>
            <person name="Bonometti L."/>
            <person name="Westerberg I."/>
            <person name="Brannstrom I.O."/>
            <person name="Guillou S."/>
            <person name="Cros-Aarteil S."/>
            <person name="Calhoun S."/>
            <person name="Haridas S."/>
            <person name="Kuo A."/>
            <person name="Pangilinan J."/>
            <person name="Riley R."/>
            <person name="Labutti K."/>
            <person name="Andreopoulos B."/>
            <person name="Lipzen A."/>
            <person name="Chen C."/>
            <person name="Yanf M."/>
            <person name="Daum C."/>
            <person name="Ng V."/>
            <person name="Clum A."/>
            <person name="Steindorff A."/>
            <person name="Ohm R."/>
            <person name="Martin F."/>
            <person name="Silar P."/>
            <person name="Natvig D."/>
            <person name="Lalanne C."/>
            <person name="Gautier V."/>
            <person name="Ament-Velasquez S.L."/>
            <person name="Kruys A."/>
            <person name="Hutchinson M.I."/>
            <person name="Powell A.J."/>
            <person name="Barry K."/>
            <person name="Miller A.N."/>
            <person name="Grigoriev I.V."/>
            <person name="Debuchy R."/>
            <person name="Gladieux P."/>
            <person name="Thoren M.H."/>
            <person name="Johannesson H."/>
        </authorList>
    </citation>
    <scope>NUCLEOTIDE SEQUENCE</scope>
    <source>
        <strain evidence="6">PSN324</strain>
    </source>
</reference>
<feature type="compositionally biased region" description="Low complexity" evidence="5">
    <location>
        <begin position="39"/>
        <end position="55"/>
    </location>
</feature>
<evidence type="ECO:0000313" key="7">
    <source>
        <dbReference type="Proteomes" id="UP001321749"/>
    </source>
</evidence>
<proteinExistence type="predicted"/>
<protein>
    <recommendedName>
        <fullName evidence="1">gamma-glutamylcyclotransferase</fullName>
        <ecNumber evidence="1">4.3.2.9</ecNumber>
    </recommendedName>
</protein>
<sequence length="460" mass="50082">MDQQTPAPPAVPQRLRPNDDEVEDTAVYSLRRLQGLWSSAAKPSKPSYPPISSIPHTSLARLSEPDATPTTIDGDFPTEPILARCAHHAPSTSKTVLYLAYGSNLCAQTFLGMRGIRPISQVNVSAPSLDLTFDLPGLPYKEPCFANTAIRKIPMKPPPLPPNLPDVPDLPNPPPPGTGAAGGGRRAPVWNKGLYGVVYEVTQSDFAKIIATEGGGASYHDILVPCFPLPPSVSVPEKPAIPVPPRPFLARTLYAPRLPPSGKPPPPSKPDSDSDSDSSSYSSSSSSDEPPPSSPPHSKLPEWLRNLLLPLRRPSATYAQPSARYLSLILTGAHEHELPPDYIHYLSSLQPYTITSLRQQIGQVLFLGFWAPAFVLMMLGSRLLSDKNGKSPPWLSLVSTAVVNLVWRSYDLVAKPVFGDGERTEEIEDTVTVRVRRGSLWSRDGREEVMDEEKRGLLLT</sequence>
<evidence type="ECO:0000256" key="1">
    <source>
        <dbReference type="ARBA" id="ARBA00012346"/>
    </source>
</evidence>
<feature type="region of interest" description="Disordered" evidence="5">
    <location>
        <begin position="1"/>
        <end position="22"/>
    </location>
</feature>
<dbReference type="GO" id="GO:0003839">
    <property type="term" value="F:gamma-glutamylcyclotransferase activity"/>
    <property type="evidence" value="ECO:0007669"/>
    <property type="project" value="UniProtKB-EC"/>
</dbReference>
<evidence type="ECO:0000256" key="5">
    <source>
        <dbReference type="SAM" id="MobiDB-lite"/>
    </source>
</evidence>
<feature type="binding site" evidence="4">
    <location>
        <position position="325"/>
    </location>
    <ligand>
        <name>substrate</name>
    </ligand>
</feature>
<feature type="active site" description="Proton acceptor" evidence="3">
    <location>
        <position position="213"/>
    </location>
</feature>
<feature type="compositionally biased region" description="Pro residues" evidence="5">
    <location>
        <begin position="257"/>
        <end position="269"/>
    </location>
</feature>
<dbReference type="Proteomes" id="UP001321749">
    <property type="component" value="Unassembled WGS sequence"/>
</dbReference>
<feature type="region of interest" description="Disordered" evidence="5">
    <location>
        <begin position="39"/>
        <end position="73"/>
    </location>
</feature>
<keyword evidence="7" id="KW-1185">Reference proteome</keyword>
<dbReference type="EMBL" id="MU864938">
    <property type="protein sequence ID" value="KAK4465546.1"/>
    <property type="molecule type" value="Genomic_DNA"/>
</dbReference>
<feature type="compositionally biased region" description="Low complexity" evidence="5">
    <location>
        <begin position="277"/>
        <end position="288"/>
    </location>
</feature>
<dbReference type="EC" id="4.3.2.9" evidence="1"/>
<feature type="region of interest" description="Disordered" evidence="5">
    <location>
        <begin position="156"/>
        <end position="186"/>
    </location>
</feature>
<name>A0AAV9I2K1_9PEZI</name>
<evidence type="ECO:0000256" key="4">
    <source>
        <dbReference type="PIRSR" id="PIRSR617939-2"/>
    </source>
</evidence>
<organism evidence="6 7">
    <name type="scientific">Cladorrhinum samala</name>
    <dbReference type="NCBI Taxonomy" id="585594"/>
    <lineage>
        <taxon>Eukaryota</taxon>
        <taxon>Fungi</taxon>
        <taxon>Dikarya</taxon>
        <taxon>Ascomycota</taxon>
        <taxon>Pezizomycotina</taxon>
        <taxon>Sordariomycetes</taxon>
        <taxon>Sordariomycetidae</taxon>
        <taxon>Sordariales</taxon>
        <taxon>Podosporaceae</taxon>
        <taxon>Cladorrhinum</taxon>
    </lineage>
</organism>
<feature type="compositionally biased region" description="Pro residues" evidence="5">
    <location>
        <begin position="156"/>
        <end position="177"/>
    </location>
</feature>
<dbReference type="InterPro" id="IPR017939">
    <property type="entry name" value="G-Glutamylcylcotransferase"/>
</dbReference>
<dbReference type="Gene3D" id="3.10.490.10">
    <property type="entry name" value="Gamma-glutamyl cyclotransferase-like"/>
    <property type="match status" value="1"/>
</dbReference>
<evidence type="ECO:0000256" key="3">
    <source>
        <dbReference type="PIRSR" id="PIRSR617939-1"/>
    </source>
</evidence>
<dbReference type="AlphaFoldDB" id="A0AAV9I2K1"/>
<gene>
    <name evidence="6" type="ORF">QBC42DRAFT_283186</name>
</gene>
<dbReference type="PANTHER" id="PTHR12935">
    <property type="entry name" value="GAMMA-GLUTAMYLCYCLOTRANSFERASE"/>
    <property type="match status" value="1"/>
</dbReference>
<evidence type="ECO:0000313" key="6">
    <source>
        <dbReference type="EMBL" id="KAK4465546.1"/>
    </source>
</evidence>
<feature type="region of interest" description="Disordered" evidence="5">
    <location>
        <begin position="254"/>
        <end position="299"/>
    </location>
</feature>
<comment type="caution">
    <text evidence="6">The sequence shown here is derived from an EMBL/GenBank/DDBJ whole genome shotgun (WGS) entry which is preliminary data.</text>
</comment>